<keyword evidence="2" id="KW-0812">Transmembrane</keyword>
<dbReference type="InterPro" id="IPR016047">
    <property type="entry name" value="M23ase_b-sheet_dom"/>
</dbReference>
<evidence type="ECO:0000259" key="3">
    <source>
        <dbReference type="Pfam" id="PF01551"/>
    </source>
</evidence>
<dbReference type="SUPFAM" id="SSF51261">
    <property type="entry name" value="Duplicated hybrid motif"/>
    <property type="match status" value="1"/>
</dbReference>
<feature type="transmembrane region" description="Helical" evidence="2">
    <location>
        <begin position="7"/>
        <end position="25"/>
    </location>
</feature>
<evidence type="ECO:0000313" key="4">
    <source>
        <dbReference type="EMBL" id="OHA48706.1"/>
    </source>
</evidence>
<dbReference type="InterPro" id="IPR050570">
    <property type="entry name" value="Cell_wall_metabolism_enzyme"/>
</dbReference>
<protein>
    <recommendedName>
        <fullName evidence="3">M23ase beta-sheet core domain-containing protein</fullName>
    </recommendedName>
</protein>
<dbReference type="InterPro" id="IPR023346">
    <property type="entry name" value="Lysozyme-like_dom_sf"/>
</dbReference>
<dbReference type="SUPFAM" id="SSF53955">
    <property type="entry name" value="Lysozyme-like"/>
    <property type="match status" value="1"/>
</dbReference>
<reference evidence="4 5" key="1">
    <citation type="journal article" date="2016" name="Nat. Commun.">
        <title>Thousands of microbial genomes shed light on interconnected biogeochemical processes in an aquifer system.</title>
        <authorList>
            <person name="Anantharaman K."/>
            <person name="Brown C.T."/>
            <person name="Hug L.A."/>
            <person name="Sharon I."/>
            <person name="Castelle C.J."/>
            <person name="Probst A.J."/>
            <person name="Thomas B.C."/>
            <person name="Singh A."/>
            <person name="Wilkins M.J."/>
            <person name="Karaoz U."/>
            <person name="Brodie E.L."/>
            <person name="Williams K.H."/>
            <person name="Hubbard S.S."/>
            <person name="Banfield J.F."/>
        </authorList>
    </citation>
    <scope>NUCLEOTIDE SEQUENCE [LARGE SCALE GENOMIC DNA]</scope>
</reference>
<dbReference type="Pfam" id="PF01551">
    <property type="entry name" value="Peptidase_M23"/>
    <property type="match status" value="1"/>
</dbReference>
<gene>
    <name evidence="4" type="ORF">A2806_01105</name>
</gene>
<accession>A0A1G2PK66</accession>
<feature type="domain" description="M23ase beta-sheet core" evidence="3">
    <location>
        <begin position="649"/>
        <end position="750"/>
    </location>
</feature>
<dbReference type="CDD" id="cd12797">
    <property type="entry name" value="M23_peptidase"/>
    <property type="match status" value="1"/>
</dbReference>
<sequence>MVSSRTTAIVLTGATLVVVVFFFFFSPRTYTATATGTPTGQSLTTGNPLLDTEHFLRSTMFSGLLPKINEPHRGTFGVSLGVELGEDCGGGTETTEGVGPVFDGVSGCNACQQIAQCIGSKTGHQDPAYLWDSTTQICGVGIETDGSTANSCKAGDACLGVPIIGGFDRVKDDAIAMVLNAETLFPRSAAPAKLLLAYTYAVSKWNPFEGEGLYPTDLCAADKTALEGSTLCGDPFVDGETKTMDIDGDLVADGKACLAMPISKDPDGAGALCGGRIGISQVLPTIYETNGFLIGTLTGDPHPNPWSQRDGLGVAESLLSLNASLFDEPTCNAACVAGGRSIDTCLTVCATEKERCAILDSFYGPGTCLAPTAEQKIFADTVQQFEPVMESLLTTGACPGAGSCQDIPGFDRFNELRALVDEMVPKVKTLYGYVVRPEYVLAVMKIESGWNPTLNPLLRYYYTHSPFTGGLLLGQLPAFQEICSDPTTRAEVEAQYGVEFGKCEDMPVSSAGAMGIAQAMPTTWRGVLQQTNNLKDLTGDNYDNPWNDRHAVAFATYFLGQKVDGCGSEEKASGAYYSVGCTAPNEHYERVKTVLPLIEDLYAQACSVPGGDGCPLVMPPFPPTPPTTGCLQLTSDFCPAGGCFCYAGIHEGVDIVGVRGEQIYAPFDGSVIDVIDGCIEGDGTCGGGWGNHLVVKQDATNFHILYAHLQDILVLPGEHVTKGRVLGHVDNTGRSGGDHLHFEVNTNANPRTDDVGKDDPRKYFTCIPKEPTCKDSTKDEFCPPTGETK</sequence>
<keyword evidence="1" id="KW-0732">Signal</keyword>
<dbReference type="STRING" id="1802362.A2806_01105"/>
<organism evidence="4 5">
    <name type="scientific">Candidatus Terrybacteria bacterium RIFCSPHIGHO2_01_FULL_48_17</name>
    <dbReference type="NCBI Taxonomy" id="1802362"/>
    <lineage>
        <taxon>Bacteria</taxon>
        <taxon>Candidatus Terryibacteriota</taxon>
    </lineage>
</organism>
<evidence type="ECO:0000256" key="2">
    <source>
        <dbReference type="SAM" id="Phobius"/>
    </source>
</evidence>
<name>A0A1G2PK66_9BACT</name>
<dbReference type="InterPro" id="IPR011055">
    <property type="entry name" value="Dup_hybrid_motif"/>
</dbReference>
<evidence type="ECO:0000256" key="1">
    <source>
        <dbReference type="ARBA" id="ARBA00022729"/>
    </source>
</evidence>
<dbReference type="Gene3D" id="2.70.70.10">
    <property type="entry name" value="Glucose Permease (Domain IIA)"/>
    <property type="match status" value="1"/>
</dbReference>
<dbReference type="PANTHER" id="PTHR21666">
    <property type="entry name" value="PEPTIDASE-RELATED"/>
    <property type="match status" value="1"/>
</dbReference>
<evidence type="ECO:0000313" key="5">
    <source>
        <dbReference type="Proteomes" id="UP000177629"/>
    </source>
</evidence>
<dbReference type="Gene3D" id="1.10.530.10">
    <property type="match status" value="1"/>
</dbReference>
<dbReference type="AlphaFoldDB" id="A0A1G2PK66"/>
<dbReference type="EMBL" id="MHSS01000004">
    <property type="protein sequence ID" value="OHA48706.1"/>
    <property type="molecule type" value="Genomic_DNA"/>
</dbReference>
<proteinExistence type="predicted"/>
<dbReference type="Proteomes" id="UP000177629">
    <property type="component" value="Unassembled WGS sequence"/>
</dbReference>
<keyword evidence="2" id="KW-0472">Membrane</keyword>
<dbReference type="PANTHER" id="PTHR21666:SF289">
    <property type="entry name" value="L-ALA--D-GLU ENDOPEPTIDASE"/>
    <property type="match status" value="1"/>
</dbReference>
<keyword evidence="2" id="KW-1133">Transmembrane helix</keyword>
<comment type="caution">
    <text evidence="4">The sequence shown here is derived from an EMBL/GenBank/DDBJ whole genome shotgun (WGS) entry which is preliminary data.</text>
</comment>
<dbReference type="GO" id="GO:0004222">
    <property type="term" value="F:metalloendopeptidase activity"/>
    <property type="evidence" value="ECO:0007669"/>
    <property type="project" value="TreeGrafter"/>
</dbReference>